<proteinExistence type="predicted"/>
<gene>
    <name evidence="2" type="ORF">PCANC_11332</name>
    <name evidence="1" type="ORF">PCANC_22199</name>
</gene>
<protein>
    <submittedName>
        <fullName evidence="1">Uncharacterized protein</fullName>
    </submittedName>
</protein>
<reference evidence="1 3" key="1">
    <citation type="submission" date="2017-11" db="EMBL/GenBank/DDBJ databases">
        <title>De novo assembly and phasing of dikaryotic genomes from two isolates of Puccinia coronata f. sp. avenae, the causal agent of oat crown rust.</title>
        <authorList>
            <person name="Miller M.E."/>
            <person name="Zhang Y."/>
            <person name="Omidvar V."/>
            <person name="Sperschneider J."/>
            <person name="Schwessinger B."/>
            <person name="Raley C."/>
            <person name="Palmer J.M."/>
            <person name="Garnica D."/>
            <person name="Upadhyaya N."/>
            <person name="Rathjen J."/>
            <person name="Taylor J.M."/>
            <person name="Park R.F."/>
            <person name="Dodds P.N."/>
            <person name="Hirsch C.D."/>
            <person name="Kianian S.F."/>
            <person name="Figueroa M."/>
        </authorList>
    </citation>
    <scope>NUCLEOTIDE SEQUENCE [LARGE SCALE GENOMIC DNA]</scope>
    <source>
        <strain evidence="1">12NC29</strain>
    </source>
</reference>
<keyword evidence="3" id="KW-1185">Reference proteome</keyword>
<evidence type="ECO:0000313" key="3">
    <source>
        <dbReference type="Proteomes" id="UP000235388"/>
    </source>
</evidence>
<evidence type="ECO:0000313" key="1">
    <source>
        <dbReference type="EMBL" id="PLW13427.1"/>
    </source>
</evidence>
<comment type="caution">
    <text evidence="1">The sequence shown here is derived from an EMBL/GenBank/DDBJ whole genome shotgun (WGS) entry which is preliminary data.</text>
</comment>
<sequence length="98" mass="11389">MQSDSCQASRIGELKYPPHLRTELTINLVSKGRLRKLNNQIPVQGSLEEKQNKGEHSVRKSDPERLFFVLLISAIAPPRHFQRSTLKLNWHPHQIDRK</sequence>
<accession>A0A2N5SJK0</accession>
<dbReference type="EMBL" id="PGCJ01000067">
    <property type="protein sequence ID" value="PLW53129.1"/>
    <property type="molecule type" value="Genomic_DNA"/>
</dbReference>
<name>A0A2N5SJK0_9BASI</name>
<dbReference type="AlphaFoldDB" id="A0A2N5SJK0"/>
<organism evidence="1 3">
    <name type="scientific">Puccinia coronata f. sp. avenae</name>
    <dbReference type="NCBI Taxonomy" id="200324"/>
    <lineage>
        <taxon>Eukaryota</taxon>
        <taxon>Fungi</taxon>
        <taxon>Dikarya</taxon>
        <taxon>Basidiomycota</taxon>
        <taxon>Pucciniomycotina</taxon>
        <taxon>Pucciniomycetes</taxon>
        <taxon>Pucciniales</taxon>
        <taxon>Pucciniaceae</taxon>
        <taxon>Puccinia</taxon>
    </lineage>
</organism>
<dbReference type="EMBL" id="PGCJ01000950">
    <property type="protein sequence ID" value="PLW13427.1"/>
    <property type="molecule type" value="Genomic_DNA"/>
</dbReference>
<dbReference type="Proteomes" id="UP000235388">
    <property type="component" value="Unassembled WGS sequence"/>
</dbReference>
<evidence type="ECO:0000313" key="2">
    <source>
        <dbReference type="EMBL" id="PLW53129.1"/>
    </source>
</evidence>